<reference evidence="2 3" key="1">
    <citation type="journal article" date="2016" name="Mol. Biol. Evol.">
        <title>Comparative Genomics of Early-Diverging Mushroom-Forming Fungi Provides Insights into the Origins of Lignocellulose Decay Capabilities.</title>
        <authorList>
            <person name="Nagy L.G."/>
            <person name="Riley R."/>
            <person name="Tritt A."/>
            <person name="Adam C."/>
            <person name="Daum C."/>
            <person name="Floudas D."/>
            <person name="Sun H."/>
            <person name="Yadav J.S."/>
            <person name="Pangilinan J."/>
            <person name="Larsson K.H."/>
            <person name="Matsuura K."/>
            <person name="Barry K."/>
            <person name="Labutti K."/>
            <person name="Kuo R."/>
            <person name="Ohm R.A."/>
            <person name="Bhattacharya S.S."/>
            <person name="Shirouzu T."/>
            <person name="Yoshinaga Y."/>
            <person name="Martin F.M."/>
            <person name="Grigoriev I.V."/>
            <person name="Hibbett D.S."/>
        </authorList>
    </citation>
    <scope>NUCLEOTIDE SEQUENCE [LARGE SCALE GENOMIC DNA]</scope>
    <source>
        <strain evidence="2 3">HHB14362 ss-1</strain>
    </source>
</reference>
<dbReference type="InParanoid" id="A0A165Q1F4"/>
<accession>A0A165Q1F4</accession>
<protein>
    <submittedName>
        <fullName evidence="2">Uncharacterized protein</fullName>
    </submittedName>
</protein>
<feature type="compositionally biased region" description="Polar residues" evidence="1">
    <location>
        <begin position="42"/>
        <end position="54"/>
    </location>
</feature>
<gene>
    <name evidence="2" type="ORF">NEOLEDRAFT_1072914</name>
</gene>
<dbReference type="EMBL" id="KV425603">
    <property type="protein sequence ID" value="KZT21787.1"/>
    <property type="molecule type" value="Genomic_DNA"/>
</dbReference>
<dbReference type="AlphaFoldDB" id="A0A165Q1F4"/>
<evidence type="ECO:0000313" key="2">
    <source>
        <dbReference type="EMBL" id="KZT21787.1"/>
    </source>
</evidence>
<sequence>HNSQRNCACKPCKQDRRDGCKNPHKCAKTACAILDSFSPLTNISSKPPQDNLTLTHHRLEKNRQARLE</sequence>
<feature type="region of interest" description="Disordered" evidence="1">
    <location>
        <begin position="42"/>
        <end position="68"/>
    </location>
</feature>
<dbReference type="OrthoDB" id="2205812at2759"/>
<evidence type="ECO:0000313" key="3">
    <source>
        <dbReference type="Proteomes" id="UP000076761"/>
    </source>
</evidence>
<proteinExistence type="predicted"/>
<evidence type="ECO:0000256" key="1">
    <source>
        <dbReference type="SAM" id="MobiDB-lite"/>
    </source>
</evidence>
<keyword evidence="3" id="KW-1185">Reference proteome</keyword>
<organism evidence="2 3">
    <name type="scientific">Neolentinus lepideus HHB14362 ss-1</name>
    <dbReference type="NCBI Taxonomy" id="1314782"/>
    <lineage>
        <taxon>Eukaryota</taxon>
        <taxon>Fungi</taxon>
        <taxon>Dikarya</taxon>
        <taxon>Basidiomycota</taxon>
        <taxon>Agaricomycotina</taxon>
        <taxon>Agaricomycetes</taxon>
        <taxon>Gloeophyllales</taxon>
        <taxon>Gloeophyllaceae</taxon>
        <taxon>Neolentinus</taxon>
    </lineage>
</organism>
<dbReference type="Proteomes" id="UP000076761">
    <property type="component" value="Unassembled WGS sequence"/>
</dbReference>
<feature type="non-terminal residue" evidence="2">
    <location>
        <position position="1"/>
    </location>
</feature>
<name>A0A165Q1F4_9AGAM</name>